<comment type="cofactor">
    <cofactor evidence="2">
        <name>heme</name>
        <dbReference type="ChEBI" id="CHEBI:30413"/>
    </cofactor>
</comment>
<dbReference type="InterPro" id="IPR002401">
    <property type="entry name" value="Cyt_P450_E_grp-I"/>
</dbReference>
<keyword evidence="5" id="KW-1185">Reference proteome</keyword>
<organism evidence="4 5">
    <name type="scientific">Lachnellula arida</name>
    <dbReference type="NCBI Taxonomy" id="1316785"/>
    <lineage>
        <taxon>Eukaryota</taxon>
        <taxon>Fungi</taxon>
        <taxon>Dikarya</taxon>
        <taxon>Ascomycota</taxon>
        <taxon>Pezizomycotina</taxon>
        <taxon>Leotiomycetes</taxon>
        <taxon>Helotiales</taxon>
        <taxon>Lachnaceae</taxon>
        <taxon>Lachnellula</taxon>
    </lineage>
</organism>
<reference evidence="4 5" key="1">
    <citation type="submission" date="2018-05" db="EMBL/GenBank/DDBJ databases">
        <title>Whole genome sequencing for identification of molecular markers to develop diagnostic detection tools for the regulated plant pathogen Lachnellula willkommii.</title>
        <authorList>
            <person name="Giroux E."/>
            <person name="Bilodeau G."/>
        </authorList>
    </citation>
    <scope>NUCLEOTIDE SEQUENCE [LARGE SCALE GENOMIC DNA]</scope>
    <source>
        <strain evidence="4 5">CBS 203.66</strain>
    </source>
</reference>
<dbReference type="InterPro" id="IPR050121">
    <property type="entry name" value="Cytochrome_P450_monoxygenase"/>
</dbReference>
<dbReference type="PRINTS" id="PR00385">
    <property type="entry name" value="P450"/>
</dbReference>
<dbReference type="EMBL" id="QGMF01000784">
    <property type="protein sequence ID" value="TVY14023.1"/>
    <property type="molecule type" value="Genomic_DNA"/>
</dbReference>
<evidence type="ECO:0000256" key="1">
    <source>
        <dbReference type="ARBA" id="ARBA00010617"/>
    </source>
</evidence>
<dbReference type="GO" id="GO:0005506">
    <property type="term" value="F:iron ion binding"/>
    <property type="evidence" value="ECO:0007669"/>
    <property type="project" value="InterPro"/>
</dbReference>
<gene>
    <name evidence="4" type="primary">Cyp4d21</name>
    <name evidence="4" type="ORF">LARI1_G009050</name>
</gene>
<dbReference type="CDD" id="cd11070">
    <property type="entry name" value="CYP56-like"/>
    <property type="match status" value="1"/>
</dbReference>
<comment type="caution">
    <text evidence="4">The sequence shown here is derived from an EMBL/GenBank/DDBJ whole genome shotgun (WGS) entry which is preliminary data.</text>
</comment>
<dbReference type="GO" id="GO:0020037">
    <property type="term" value="F:heme binding"/>
    <property type="evidence" value="ECO:0007669"/>
    <property type="project" value="InterPro"/>
</dbReference>
<feature type="transmembrane region" description="Helical" evidence="3">
    <location>
        <begin position="45"/>
        <end position="64"/>
    </location>
</feature>
<dbReference type="PANTHER" id="PTHR24305:SF166">
    <property type="entry name" value="CYTOCHROME P450 12A4, MITOCHONDRIAL-RELATED"/>
    <property type="match status" value="1"/>
</dbReference>
<keyword evidence="3" id="KW-1133">Transmembrane helix</keyword>
<dbReference type="GO" id="GO:0016705">
    <property type="term" value="F:oxidoreductase activity, acting on paired donors, with incorporation or reduction of molecular oxygen"/>
    <property type="evidence" value="ECO:0007669"/>
    <property type="project" value="InterPro"/>
</dbReference>
<dbReference type="GO" id="GO:0004497">
    <property type="term" value="F:monooxygenase activity"/>
    <property type="evidence" value="ECO:0007669"/>
    <property type="project" value="InterPro"/>
</dbReference>
<dbReference type="AlphaFoldDB" id="A0A8T9B6G1"/>
<comment type="similarity">
    <text evidence="1">Belongs to the cytochrome P450 family.</text>
</comment>
<evidence type="ECO:0000313" key="4">
    <source>
        <dbReference type="EMBL" id="TVY14023.1"/>
    </source>
</evidence>
<dbReference type="PANTHER" id="PTHR24305">
    <property type="entry name" value="CYTOCHROME P450"/>
    <property type="match status" value="1"/>
</dbReference>
<keyword evidence="3" id="KW-0812">Transmembrane</keyword>
<accession>A0A8T9B6G1</accession>
<dbReference type="InterPro" id="IPR001128">
    <property type="entry name" value="Cyt_P450"/>
</dbReference>
<dbReference type="Proteomes" id="UP000469559">
    <property type="component" value="Unassembled WGS sequence"/>
</dbReference>
<keyword evidence="2" id="KW-0349">Heme</keyword>
<keyword evidence="3" id="KW-0472">Membrane</keyword>
<protein>
    <submittedName>
        <fullName evidence="4">Putative cytochrome P450</fullName>
    </submittedName>
</protein>
<dbReference type="OrthoDB" id="1470350at2759"/>
<keyword evidence="2" id="KW-0479">Metal-binding</keyword>
<proteinExistence type="inferred from homology"/>
<dbReference type="PRINTS" id="PR00463">
    <property type="entry name" value="EP450I"/>
</dbReference>
<evidence type="ECO:0000313" key="5">
    <source>
        <dbReference type="Proteomes" id="UP000469559"/>
    </source>
</evidence>
<dbReference type="InterPro" id="IPR036396">
    <property type="entry name" value="Cyt_P450_sf"/>
</dbReference>
<dbReference type="SUPFAM" id="SSF48264">
    <property type="entry name" value="Cytochrome P450"/>
    <property type="match status" value="1"/>
</dbReference>
<evidence type="ECO:0000256" key="3">
    <source>
        <dbReference type="SAM" id="Phobius"/>
    </source>
</evidence>
<feature type="binding site" description="axial binding residue" evidence="2">
    <location>
        <position position="493"/>
    </location>
    <ligand>
        <name>heme</name>
        <dbReference type="ChEBI" id="CHEBI:30413"/>
    </ligand>
    <ligandPart>
        <name>Fe</name>
        <dbReference type="ChEBI" id="CHEBI:18248"/>
    </ligandPart>
</feature>
<name>A0A8T9B6G1_9HELO</name>
<sequence>MALFLAVATIAISLLAWYSFNFLQSYNKARQIGLPLLFSPFDPWGLFWMLGGAFLGPLLLRLPFGLGEFVNHIKSDWCYLNRNALHQKLGPAFILVSPSRIQIVVGDGVAVEDILTKRHKEFPKLPELYQGLKVFGNNLETAEGDDWRRHRKLTVPPFNERNSNIVWTASLIQARGMLKSWVSAGKFGIICTAPDMMTLALHVLTAAGFGKDYSFQPSERRDSTVIKGEKLSFEVALGAVLDSFMGVVISSAFPTASGFLAKYVSKKVDSMKFTVTEFKRNLREMIEEERAVLKTKSSEKSNLMSAMVRASDLEGTQGDGKRTLTEEELYGNLFIFTFAGHDTTANALMYATALLAVNTHVQSWIKEEIHSVIGKSLDTESWEYEKLFPQLKRCLAVMYETTRLYGPVIVLPKSTGSTPSTLTIQGKEYTFPAHSDVMLNMVNVHHSPEFWGPDPWAFRPERWIIKNGVSGTEELLQPPYGSYVPWATGARVCPGKKFSQVEFVAVIASLFQRHRVQPVPQPGETVEAASKALSEAIEDSECVLTLKMKHPEKARLEWEADA</sequence>
<dbReference type="Pfam" id="PF00067">
    <property type="entry name" value="p450"/>
    <property type="match status" value="1"/>
</dbReference>
<dbReference type="Gene3D" id="1.10.630.10">
    <property type="entry name" value="Cytochrome P450"/>
    <property type="match status" value="1"/>
</dbReference>
<keyword evidence="2" id="KW-0408">Iron</keyword>
<evidence type="ECO:0000256" key="2">
    <source>
        <dbReference type="PIRSR" id="PIRSR602401-1"/>
    </source>
</evidence>